<dbReference type="GO" id="GO:0005737">
    <property type="term" value="C:cytoplasm"/>
    <property type="evidence" value="ECO:0007669"/>
    <property type="project" value="TreeGrafter"/>
</dbReference>
<evidence type="ECO:0000256" key="7">
    <source>
        <dbReference type="ARBA" id="ARBA00022840"/>
    </source>
</evidence>
<dbReference type="OrthoDB" id="9795716at2"/>
<name>A0A4D4JGT3_9PSEU</name>
<evidence type="ECO:0000256" key="3">
    <source>
        <dbReference type="ARBA" id="ARBA00012054"/>
    </source>
</evidence>
<dbReference type="EC" id="2.7.1.12" evidence="3 10"/>
<dbReference type="EMBL" id="BJFL01000034">
    <property type="protein sequence ID" value="GDY33107.1"/>
    <property type="molecule type" value="Genomic_DNA"/>
</dbReference>
<evidence type="ECO:0000313" key="11">
    <source>
        <dbReference type="EMBL" id="GDY33107.1"/>
    </source>
</evidence>
<dbReference type="PANTHER" id="PTHR43442:SF3">
    <property type="entry name" value="GLUCONOKINASE-RELATED"/>
    <property type="match status" value="1"/>
</dbReference>
<dbReference type="NCBIfam" id="TIGR01313">
    <property type="entry name" value="therm_gnt_kin"/>
    <property type="match status" value="1"/>
</dbReference>
<comment type="catalytic activity">
    <reaction evidence="9 10">
        <text>D-gluconate + ATP = 6-phospho-D-gluconate + ADP + H(+)</text>
        <dbReference type="Rhea" id="RHEA:19433"/>
        <dbReference type="ChEBI" id="CHEBI:15378"/>
        <dbReference type="ChEBI" id="CHEBI:18391"/>
        <dbReference type="ChEBI" id="CHEBI:30616"/>
        <dbReference type="ChEBI" id="CHEBI:58759"/>
        <dbReference type="ChEBI" id="CHEBI:456216"/>
        <dbReference type="EC" id="2.7.1.12"/>
    </reaction>
</comment>
<dbReference type="GO" id="GO:0005524">
    <property type="term" value="F:ATP binding"/>
    <property type="evidence" value="ECO:0007669"/>
    <property type="project" value="UniProtKB-KW"/>
</dbReference>
<dbReference type="CDD" id="cd02021">
    <property type="entry name" value="GntK"/>
    <property type="match status" value="1"/>
</dbReference>
<dbReference type="InterPro" id="IPR006001">
    <property type="entry name" value="Therm_gnt_kin"/>
</dbReference>
<keyword evidence="12" id="KW-1185">Reference proteome</keyword>
<evidence type="ECO:0000256" key="9">
    <source>
        <dbReference type="ARBA" id="ARBA00048090"/>
    </source>
</evidence>
<evidence type="ECO:0000313" key="12">
    <source>
        <dbReference type="Proteomes" id="UP000298860"/>
    </source>
</evidence>
<reference evidence="12" key="1">
    <citation type="submission" date="2019-04" db="EMBL/GenBank/DDBJ databases">
        <title>Draft genome sequence of Pseudonocardiaceae bacterium SL3-2-4.</title>
        <authorList>
            <person name="Ningsih F."/>
            <person name="Yokota A."/>
            <person name="Sakai Y."/>
            <person name="Nanatani K."/>
            <person name="Yabe S."/>
            <person name="Oetari A."/>
            <person name="Sjamsuridzal W."/>
        </authorList>
    </citation>
    <scope>NUCLEOTIDE SEQUENCE [LARGE SCALE GENOMIC DNA]</scope>
    <source>
        <strain evidence="12">SL3-2-4</strain>
    </source>
</reference>
<comment type="caution">
    <text evidence="11">The sequence shown here is derived from an EMBL/GenBank/DDBJ whole genome shotgun (WGS) entry which is preliminary data.</text>
</comment>
<evidence type="ECO:0000256" key="4">
    <source>
        <dbReference type="ARBA" id="ARBA00022679"/>
    </source>
</evidence>
<comment type="similarity">
    <text evidence="2 10">Belongs to the gluconokinase GntK/GntV family.</text>
</comment>
<dbReference type="GO" id="GO:0046316">
    <property type="term" value="F:gluconokinase activity"/>
    <property type="evidence" value="ECO:0007669"/>
    <property type="project" value="UniProtKB-EC"/>
</dbReference>
<dbReference type="AlphaFoldDB" id="A0A4D4JGT3"/>
<evidence type="ECO:0000256" key="2">
    <source>
        <dbReference type="ARBA" id="ARBA00008420"/>
    </source>
</evidence>
<dbReference type="SUPFAM" id="SSF52540">
    <property type="entry name" value="P-loop containing nucleoside triphosphate hydrolases"/>
    <property type="match status" value="1"/>
</dbReference>
<dbReference type="PANTHER" id="PTHR43442">
    <property type="entry name" value="GLUCONOKINASE-RELATED"/>
    <property type="match status" value="1"/>
</dbReference>
<protein>
    <recommendedName>
        <fullName evidence="3 10">Gluconokinase</fullName>
        <ecNumber evidence="3 10">2.7.1.12</ecNumber>
    </recommendedName>
</protein>
<evidence type="ECO:0000256" key="10">
    <source>
        <dbReference type="RuleBase" id="RU363066"/>
    </source>
</evidence>
<evidence type="ECO:0000256" key="8">
    <source>
        <dbReference type="ARBA" id="ARBA00023064"/>
    </source>
</evidence>
<evidence type="ECO:0000256" key="6">
    <source>
        <dbReference type="ARBA" id="ARBA00022777"/>
    </source>
</evidence>
<dbReference type="Pfam" id="PF01202">
    <property type="entry name" value="SKI"/>
    <property type="match status" value="1"/>
</dbReference>
<gene>
    <name evidence="11" type="ORF">GTS_47400</name>
</gene>
<dbReference type="Proteomes" id="UP000298860">
    <property type="component" value="Unassembled WGS sequence"/>
</dbReference>
<keyword evidence="7 10" id="KW-0067">ATP-binding</keyword>
<organism evidence="11 12">
    <name type="scientific">Gandjariella thermophila</name>
    <dbReference type="NCBI Taxonomy" id="1931992"/>
    <lineage>
        <taxon>Bacteria</taxon>
        <taxon>Bacillati</taxon>
        <taxon>Actinomycetota</taxon>
        <taxon>Actinomycetes</taxon>
        <taxon>Pseudonocardiales</taxon>
        <taxon>Pseudonocardiaceae</taxon>
        <taxon>Gandjariella</taxon>
    </lineage>
</organism>
<dbReference type="FunFam" id="3.40.50.300:FF:000522">
    <property type="entry name" value="Gluconokinase"/>
    <property type="match status" value="1"/>
</dbReference>
<dbReference type="InterPro" id="IPR031322">
    <property type="entry name" value="Shikimate/glucono_kinase"/>
</dbReference>
<sequence length="172" mass="17924">MSGAQIAVVMGVAGSGKTTVGRLLAKRLGVAYAEADDFHPAANIAKMAAGRPLSDADRVPWLAAIAGWMSAHAGVGGVVTCSALRRGYRDRLRAATPAWFLHLAGDRALIASRVGAREDHFMPAALVDSQFATLEPLQPDEPGLVVDAALAPMDIVETAWAALCGPREGALR</sequence>
<keyword evidence="8" id="KW-0311">Gluconate utilization</keyword>
<keyword evidence="4 10" id="KW-0808">Transferase</keyword>
<comment type="pathway">
    <text evidence="1">Carbohydrate acid metabolism.</text>
</comment>
<evidence type="ECO:0000256" key="1">
    <source>
        <dbReference type="ARBA" id="ARBA00004761"/>
    </source>
</evidence>
<dbReference type="GO" id="GO:0019521">
    <property type="term" value="P:D-gluconate metabolic process"/>
    <property type="evidence" value="ECO:0007669"/>
    <property type="project" value="UniProtKB-KW"/>
</dbReference>
<accession>A0A4D4JGT3</accession>
<evidence type="ECO:0000256" key="5">
    <source>
        <dbReference type="ARBA" id="ARBA00022741"/>
    </source>
</evidence>
<proteinExistence type="inferred from homology"/>
<dbReference type="Gene3D" id="3.40.50.300">
    <property type="entry name" value="P-loop containing nucleotide triphosphate hydrolases"/>
    <property type="match status" value="1"/>
</dbReference>
<dbReference type="InterPro" id="IPR027417">
    <property type="entry name" value="P-loop_NTPase"/>
</dbReference>
<keyword evidence="6 10" id="KW-0418">Kinase</keyword>
<keyword evidence="5 10" id="KW-0547">Nucleotide-binding</keyword>